<dbReference type="EMBL" id="GEGO01002581">
    <property type="protein sequence ID" value="JAR92823.1"/>
    <property type="molecule type" value="Transcribed_RNA"/>
</dbReference>
<feature type="signal peptide" evidence="1">
    <location>
        <begin position="1"/>
        <end position="31"/>
    </location>
</feature>
<accession>A0A147BPY4</accession>
<evidence type="ECO:0000256" key="1">
    <source>
        <dbReference type="SAM" id="SignalP"/>
    </source>
</evidence>
<sequence>MHGLAMVSCRRVPNPLACVLSGLALIGTACSAVVDEGLQKGVSSSSGTCRCSRCDDRPQMLLPSKPP</sequence>
<proteinExistence type="predicted"/>
<feature type="chain" id="PRO_5007542693" evidence="1">
    <location>
        <begin position="32"/>
        <end position="67"/>
    </location>
</feature>
<reference evidence="2" key="1">
    <citation type="journal article" date="2018" name="PLoS Negl. Trop. Dis.">
        <title>Sialome diversity of ticks revealed by RNAseq of single tick salivary glands.</title>
        <authorList>
            <person name="Perner J."/>
            <person name="Kropackova S."/>
            <person name="Kopacek P."/>
            <person name="Ribeiro J.M."/>
        </authorList>
    </citation>
    <scope>NUCLEOTIDE SEQUENCE</scope>
    <source>
        <strain evidence="2">Siblings of single egg batch collected in Ceske Budejovice</strain>
        <tissue evidence="2">Salivary glands</tissue>
    </source>
</reference>
<name>A0A147BPY4_IXORI</name>
<keyword evidence="1" id="KW-0732">Signal</keyword>
<dbReference type="AlphaFoldDB" id="A0A147BPY4"/>
<protein>
    <submittedName>
        <fullName evidence="2">Putative secreted protein</fullName>
    </submittedName>
</protein>
<organism evidence="2">
    <name type="scientific">Ixodes ricinus</name>
    <name type="common">Common tick</name>
    <name type="synonym">Acarus ricinus</name>
    <dbReference type="NCBI Taxonomy" id="34613"/>
    <lineage>
        <taxon>Eukaryota</taxon>
        <taxon>Metazoa</taxon>
        <taxon>Ecdysozoa</taxon>
        <taxon>Arthropoda</taxon>
        <taxon>Chelicerata</taxon>
        <taxon>Arachnida</taxon>
        <taxon>Acari</taxon>
        <taxon>Parasitiformes</taxon>
        <taxon>Ixodida</taxon>
        <taxon>Ixodoidea</taxon>
        <taxon>Ixodidae</taxon>
        <taxon>Ixodinae</taxon>
        <taxon>Ixodes</taxon>
    </lineage>
</organism>
<evidence type="ECO:0000313" key="2">
    <source>
        <dbReference type="EMBL" id="JAR92823.1"/>
    </source>
</evidence>